<evidence type="ECO:0000313" key="1">
    <source>
        <dbReference type="EMBL" id="CRY96862.1"/>
    </source>
</evidence>
<name>A0A0H5QM73_9ZZZZ</name>
<proteinExistence type="predicted"/>
<dbReference type="EMBL" id="LN853878">
    <property type="protein sequence ID" value="CRY96862.1"/>
    <property type="molecule type" value="Genomic_DNA"/>
</dbReference>
<dbReference type="AlphaFoldDB" id="A0A0H5QM73"/>
<reference evidence="1" key="2">
    <citation type="submission" date="2015-07" db="EMBL/GenBank/DDBJ databases">
        <title>Plasmids, circular viruses and viroids from rat gut.</title>
        <authorList>
            <person name="Jorgensen T.J."/>
            <person name="Hansen M.A."/>
            <person name="Xu Z."/>
            <person name="Tabak M.A."/>
            <person name="Sorensen S.J."/>
            <person name="Hansen L.H."/>
        </authorList>
    </citation>
    <scope>NUCLEOTIDE SEQUENCE</scope>
    <source>
        <strain evidence="1">RGFK1311</strain>
    </source>
</reference>
<dbReference type="PROSITE" id="PS51257">
    <property type="entry name" value="PROKAR_LIPOPROTEIN"/>
    <property type="match status" value="1"/>
</dbReference>
<accession>A0A0H5QM73</accession>
<reference evidence="1" key="1">
    <citation type="submission" date="2015-06" db="EMBL/GenBank/DDBJ databases">
        <authorList>
            <person name="Joergensen T."/>
        </authorList>
    </citation>
    <scope>NUCLEOTIDE SEQUENCE</scope>
    <source>
        <strain evidence="1">RGFK1311</strain>
    </source>
</reference>
<protein>
    <submittedName>
        <fullName evidence="1">Uncharacterized protein</fullName>
    </submittedName>
</protein>
<organism evidence="1">
    <name type="scientific">uncultured prokaryote</name>
    <dbReference type="NCBI Taxonomy" id="198431"/>
    <lineage>
        <taxon>unclassified sequences</taxon>
        <taxon>environmental samples</taxon>
    </lineage>
</organism>
<sequence length="462" mass="52297">MAVETRHLRRRRQITEGILTNSSWLVTISCSRLCWRATDQDTLGVRYPKRTESFALVAPLGFFVLESGHLTCAQSRAPTFMSFLPVGSSQERAVRVYPNGECVIWRQKVKRASSFVKRDDTDRSLFLWACWVLYLENREALCSASFFMGLSLVRNFDNLANPSVCLPPANDCDREEDALWFFSPGSDDVAPAPKSSTRHGLKGIPRSAARIVRNAAYLLQKKVGRENLTFATVTVPAMPLEKMRVLHENWHKVVELYRLGLRRALQKKGLSGETVGVSEIQEERRERTGLPVLHLHTVFQGRWPYGQWAVTTKTHDRLWGNAVRAVIPYALVSFKSAANLQEVRTSAANYLGKYITKGVASVQKIVDEGMSDWLPRQWWNVTRSLRAAVDAETVRADGLAEQMLIAAQRDNKVVWLFHGSVSIDIGGMTDYWVATYGRLTPEWLSVTRAYSLGKKLGRYKKT</sequence>